<dbReference type="NCBIfam" id="TIGR01784">
    <property type="entry name" value="T_den_put_tspse"/>
    <property type="match status" value="1"/>
</dbReference>
<accession>A0A1E5NG87</accession>
<dbReference type="PANTHER" id="PTHR41317:SF1">
    <property type="entry name" value="PD-(D_E)XK NUCLEASE FAMILY TRANSPOSASE"/>
    <property type="match status" value="1"/>
</dbReference>
<dbReference type="Proteomes" id="UP000095247">
    <property type="component" value="Unassembled WGS sequence"/>
</dbReference>
<dbReference type="EMBL" id="MDCO01000006">
    <property type="protein sequence ID" value="OEJ15178.1"/>
    <property type="molecule type" value="Genomic_DNA"/>
</dbReference>
<protein>
    <submittedName>
        <fullName evidence="1">ATPase</fullName>
    </submittedName>
</protein>
<dbReference type="Pfam" id="PF12784">
    <property type="entry name" value="PDDEXK_2"/>
    <property type="match status" value="1"/>
</dbReference>
<evidence type="ECO:0000313" key="2">
    <source>
        <dbReference type="Proteomes" id="UP000095247"/>
    </source>
</evidence>
<dbReference type="InterPro" id="IPR010106">
    <property type="entry name" value="RpnA"/>
</dbReference>
<evidence type="ECO:0000313" key="1">
    <source>
        <dbReference type="EMBL" id="OEJ15178.1"/>
    </source>
</evidence>
<gene>
    <name evidence="1" type="ORF">BFL38_12770</name>
</gene>
<reference evidence="1 2" key="1">
    <citation type="submission" date="2016-08" db="EMBL/GenBank/DDBJ databases">
        <title>Characterization and recognition of Brachyspira hampsonii sp. nov., a novel intestinal spirochete that is pathogenic to pigs.</title>
        <authorList>
            <person name="Mirajkar N."/>
            <person name="La T."/>
            <person name="Phillips N."/>
            <person name="Hampson D."/>
            <person name="Gebhart C."/>
        </authorList>
    </citation>
    <scope>NUCLEOTIDE SEQUENCE [LARGE SCALE GENOMIC DNA]</scope>
    <source>
        <strain evidence="1 2">P280/1</strain>
    </source>
</reference>
<proteinExistence type="predicted"/>
<dbReference type="AlphaFoldDB" id="A0A1E5NG87"/>
<dbReference type="PANTHER" id="PTHR41317">
    <property type="entry name" value="PD-(D_E)XK NUCLEASE FAMILY TRANSPOSASE"/>
    <property type="match status" value="1"/>
</dbReference>
<dbReference type="RefSeq" id="WP_069725739.1">
    <property type="nucleotide sequence ID" value="NZ_MDCO01000006.1"/>
</dbReference>
<name>A0A1E5NG87_9SPIR</name>
<comment type="caution">
    <text evidence="1">The sequence shown here is derived from an EMBL/GenBank/DDBJ whole genome shotgun (WGS) entry which is preliminary data.</text>
</comment>
<sequence>MRNINRMNDYFVRYLLASEGNEDILENIVNSVLEDLGFEEVHNLHIINPHNLPENINLKESVLDVKAITKSNKKIIIEIQLSGNIDFLKRIYYYISRNIVSEVEEKEPYDIISEIISINFVNFNMDFNDGGKTHRCFKLIDTENHNVVLDMVQMHILEVPRFKNILYASDIGDMKRNKILSWIEFFTAKDLDKVKERLKEVNFIMDKVINKYERFISSEDEMEVYNARDAFLYGQTVMLKKEREEGIKEGKKSEKIAIAKEMKNKNMNMELIRELTGLSIEDIEEL</sequence>
<organism evidence="1 2">
    <name type="scientific">Brachyspira hampsonii</name>
    <dbReference type="NCBI Taxonomy" id="1287055"/>
    <lineage>
        <taxon>Bacteria</taxon>
        <taxon>Pseudomonadati</taxon>
        <taxon>Spirochaetota</taxon>
        <taxon>Spirochaetia</taxon>
        <taxon>Brachyspirales</taxon>
        <taxon>Brachyspiraceae</taxon>
        <taxon>Brachyspira</taxon>
    </lineage>
</organism>